<proteinExistence type="predicted"/>
<feature type="domain" description="CxC2-like cysteine cluster KDZ transposase-associated" evidence="2">
    <location>
        <begin position="1"/>
        <end position="81"/>
    </location>
</feature>
<reference evidence="3 4" key="1">
    <citation type="submission" date="2021-08" db="EMBL/GenBank/DDBJ databases">
        <title>Draft Genome Sequence of Phanerochaete sordida strain YK-624.</title>
        <authorList>
            <person name="Mori T."/>
            <person name="Dohra H."/>
            <person name="Suzuki T."/>
            <person name="Kawagishi H."/>
            <person name="Hirai H."/>
        </authorList>
    </citation>
    <scope>NUCLEOTIDE SEQUENCE [LARGE SCALE GENOMIC DNA]</scope>
    <source>
        <strain evidence="3 4">YK-624</strain>
    </source>
</reference>
<name>A0A9P3GSF4_9APHY</name>
<accession>A0A9P3GSF4</accession>
<sequence length="552" mass="62230">MIVDINRLHPIDIRFCTCNNIAAAGNAIEQLLRQELYPATLTNPSTLFTFSLLNAFQTLSLQSKVNAYDFYTSIEHIADSAKLGPGHESTPDNIKYIYTLIIAVDANFRLKRRAVSNDERDPPLGSGWGYFIKRKAYNAHLLQYVNQEEISNCTAFAALKHANSKFNKGYVQTGCVIAVCARHGFIGPNAVGDLQKGKRYCNVDYVMASFLALRTDGEEPEQNWSRHDGAAPSTREMGPSSREDTLEAHFDYANWWKYVDMGDSLHKKHHQAVKNAAEYEQAHVDFAARLEPENVDAWTAMVVVYENDPTQPDPYFCPLKDLTEADIKLKLAEEDLVAAQQGNLALHEVSPSSMLVELLKIEDKQRRFKLRYTKAQLETAAQNTEHAKKRSALQRKVAAVRSIQAMYMPPLPRLLATTLAESSRPPAVSSNTTVPPDLHAPENQPLFLPGQLSSEDLQLCTPGLADLEERLRDGQLHESLDKLRVQLHVKSCLLNFKGRHVRHQRPNTVMRWRLDTNNAKIIALAEKYRAARRAKLALTGPGKWKREHRSLA</sequence>
<comment type="caution">
    <text evidence="3">The sequence shown here is derived from an EMBL/GenBank/DDBJ whole genome shotgun (WGS) entry which is preliminary data.</text>
</comment>
<gene>
    <name evidence="3" type="ORF">PsYK624_169540</name>
</gene>
<dbReference type="Proteomes" id="UP000703269">
    <property type="component" value="Unassembled WGS sequence"/>
</dbReference>
<dbReference type="OrthoDB" id="2793259at2759"/>
<dbReference type="InterPro" id="IPR041457">
    <property type="entry name" value="CxC2_KDZ-assoc"/>
</dbReference>
<keyword evidence="4" id="KW-1185">Reference proteome</keyword>
<dbReference type="EMBL" id="BPQB01000179">
    <property type="protein sequence ID" value="GJF00658.1"/>
    <property type="molecule type" value="Genomic_DNA"/>
</dbReference>
<evidence type="ECO:0000313" key="4">
    <source>
        <dbReference type="Proteomes" id="UP000703269"/>
    </source>
</evidence>
<evidence type="ECO:0000313" key="3">
    <source>
        <dbReference type="EMBL" id="GJF00658.1"/>
    </source>
</evidence>
<dbReference type="Pfam" id="PF18758">
    <property type="entry name" value="KDZ"/>
    <property type="match status" value="2"/>
</dbReference>
<dbReference type="Pfam" id="PF18803">
    <property type="entry name" value="CxC2"/>
    <property type="match status" value="1"/>
</dbReference>
<dbReference type="AlphaFoldDB" id="A0A9P3GSF4"/>
<organism evidence="3 4">
    <name type="scientific">Phanerochaete sordida</name>
    <dbReference type="NCBI Taxonomy" id="48140"/>
    <lineage>
        <taxon>Eukaryota</taxon>
        <taxon>Fungi</taxon>
        <taxon>Dikarya</taxon>
        <taxon>Basidiomycota</taxon>
        <taxon>Agaricomycotina</taxon>
        <taxon>Agaricomycetes</taxon>
        <taxon>Polyporales</taxon>
        <taxon>Phanerochaetaceae</taxon>
        <taxon>Phanerochaete</taxon>
    </lineage>
</organism>
<evidence type="ECO:0000256" key="1">
    <source>
        <dbReference type="SAM" id="MobiDB-lite"/>
    </source>
</evidence>
<evidence type="ECO:0000259" key="2">
    <source>
        <dbReference type="Pfam" id="PF18803"/>
    </source>
</evidence>
<protein>
    <recommendedName>
        <fullName evidence="2">CxC2-like cysteine cluster KDZ transposase-associated domain-containing protein</fullName>
    </recommendedName>
</protein>
<feature type="region of interest" description="Disordered" evidence="1">
    <location>
        <begin position="218"/>
        <end position="242"/>
    </location>
</feature>
<dbReference type="InterPro" id="IPR040521">
    <property type="entry name" value="KDZ"/>
</dbReference>